<dbReference type="EMBL" id="JBAPLV010000004">
    <property type="protein sequence ID" value="MEI4278019.1"/>
    <property type="molecule type" value="Genomic_DNA"/>
</dbReference>
<keyword evidence="2" id="KW-1185">Reference proteome</keyword>
<dbReference type="RefSeq" id="WP_225234894.1">
    <property type="nucleotide sequence ID" value="NZ_JBAPLV010000004.1"/>
</dbReference>
<dbReference type="Proteomes" id="UP001373496">
    <property type="component" value="Unassembled WGS sequence"/>
</dbReference>
<evidence type="ECO:0000313" key="2">
    <source>
        <dbReference type="Proteomes" id="UP001373496"/>
    </source>
</evidence>
<accession>A0ABU8E2Z8</accession>
<comment type="caution">
    <text evidence="1">The sequence shown here is derived from an EMBL/GenBank/DDBJ whole genome shotgun (WGS) entry which is preliminary data.</text>
</comment>
<sequence>MFGFRRRPTVPPAPVVPWQGAAVRAEFAPLPVERRRDVPSVVLTAGGVRVQLHASDVRAVGRGRAGIAESAVPPLAFLCRPGAAGPGSAMHDDLGHLPPDSWALVLGDAPLVAVAVLDGPQAASFLAWAADLPG</sequence>
<protein>
    <submittedName>
        <fullName evidence="1">Uncharacterized protein</fullName>
    </submittedName>
</protein>
<organism evidence="1 2">
    <name type="scientific">Klenkia terrae</name>
    <dbReference type="NCBI Taxonomy" id="1052259"/>
    <lineage>
        <taxon>Bacteria</taxon>
        <taxon>Bacillati</taxon>
        <taxon>Actinomycetota</taxon>
        <taxon>Actinomycetes</taxon>
        <taxon>Geodermatophilales</taxon>
        <taxon>Geodermatophilaceae</taxon>
        <taxon>Klenkia</taxon>
    </lineage>
</organism>
<reference evidence="1 2" key="1">
    <citation type="submission" date="2024-03" db="EMBL/GenBank/DDBJ databases">
        <title>Draft genome sequence of Klenkia terrae.</title>
        <authorList>
            <person name="Duangmal K."/>
            <person name="Chantavorakit T."/>
        </authorList>
    </citation>
    <scope>NUCLEOTIDE SEQUENCE [LARGE SCALE GENOMIC DNA]</scope>
    <source>
        <strain evidence="1 2">JCM 17786</strain>
    </source>
</reference>
<proteinExistence type="predicted"/>
<evidence type="ECO:0000313" key="1">
    <source>
        <dbReference type="EMBL" id="MEI4278019.1"/>
    </source>
</evidence>
<gene>
    <name evidence="1" type="ORF">UXQ13_06025</name>
</gene>
<name>A0ABU8E2Z8_9ACTN</name>